<feature type="region of interest" description="Disordered" evidence="9">
    <location>
        <begin position="409"/>
        <end position="479"/>
    </location>
</feature>
<dbReference type="PANTHER" id="PTHR24350">
    <property type="entry name" value="SERINE/THREONINE-PROTEIN KINASE IAL-RELATED"/>
    <property type="match status" value="1"/>
</dbReference>
<dbReference type="PROSITE" id="PS50011">
    <property type="entry name" value="PROTEIN_KINASE_DOM"/>
    <property type="match status" value="1"/>
</dbReference>
<feature type="region of interest" description="Disordered" evidence="9">
    <location>
        <begin position="1"/>
        <end position="32"/>
    </location>
</feature>
<feature type="region of interest" description="Disordered" evidence="9">
    <location>
        <begin position="341"/>
        <end position="376"/>
    </location>
</feature>
<dbReference type="InterPro" id="IPR000719">
    <property type="entry name" value="Prot_kinase_dom"/>
</dbReference>
<keyword evidence="1" id="KW-0723">Serine/threonine-protein kinase</keyword>
<accession>A0A8H6YL55</accession>
<evidence type="ECO:0000313" key="11">
    <source>
        <dbReference type="EMBL" id="KAF7361883.1"/>
    </source>
</evidence>
<gene>
    <name evidence="11" type="ORF">MVEN_00532800</name>
</gene>
<dbReference type="GO" id="GO:0005524">
    <property type="term" value="F:ATP binding"/>
    <property type="evidence" value="ECO:0007669"/>
    <property type="project" value="UniProtKB-KW"/>
</dbReference>
<dbReference type="Gene3D" id="3.30.200.20">
    <property type="entry name" value="Phosphorylase Kinase, domain 1"/>
    <property type="match status" value="1"/>
</dbReference>
<keyword evidence="2" id="KW-0808">Transferase</keyword>
<keyword evidence="12" id="KW-1185">Reference proteome</keyword>
<feature type="compositionally biased region" description="Low complexity" evidence="9">
    <location>
        <begin position="12"/>
        <end position="22"/>
    </location>
</feature>
<keyword evidence="5 7" id="KW-0067">ATP-binding</keyword>
<dbReference type="GO" id="GO:0004674">
    <property type="term" value="F:protein serine/threonine kinase activity"/>
    <property type="evidence" value="ECO:0007669"/>
    <property type="project" value="UniProtKB-KW"/>
</dbReference>
<evidence type="ECO:0000256" key="4">
    <source>
        <dbReference type="ARBA" id="ARBA00022777"/>
    </source>
</evidence>
<dbReference type="AlphaFoldDB" id="A0A8H6YL55"/>
<evidence type="ECO:0000256" key="3">
    <source>
        <dbReference type="ARBA" id="ARBA00022741"/>
    </source>
</evidence>
<sequence length="479" mass="53971">MEYPVGMEDYDPAAQTQEQQQPTPSPPEERNPLLWGYLERYPHPNNLVPLSRYELRKPAAVGSTMEDYLAEQQIIVQREIDMMKTLAHPNVCVLYEHFWNAEGSIDLVLEYMSGGDLHDFISKNKGLSERMTKHLMRQLCEALAFVHSKDVAHRDLKPENLLLTTDRPPVLKIADFGLAKVVSPGSRLVSICGTPMYLPPEFARHRIEGTGYGKELDCFSAGGIKFMWRVFPFFWSGAKPGEHRMEHVTLDRELDWQTLEHQKIGIDKEGYPIYLSSPGRRFIRGLMESDPDQRLTMVQALQHEWFRYDQADSYLPPTMSADTCDELTSSFQEVTFHTPKPAAEDAADHASAHNDAVTPASQEAQTSERLKNKGRALEHQHDVLKPTSPEMLQRVQLVFPTPVEECMPVMTAGPSGANKRKYSARTPPPAGDTDTPLKTPLGRTASASPDPEPLTKRGKSVSPDEMDVSPKKSRRRGGR</sequence>
<dbReference type="Pfam" id="PF00069">
    <property type="entry name" value="Pkinase"/>
    <property type="match status" value="1"/>
</dbReference>
<dbReference type="InterPro" id="IPR011009">
    <property type="entry name" value="Kinase-like_dom_sf"/>
</dbReference>
<feature type="binding site" evidence="7">
    <location>
        <position position="175"/>
    </location>
    <ligand>
        <name>ATP</name>
        <dbReference type="ChEBI" id="CHEBI:30616"/>
    </ligand>
</feature>
<dbReference type="EMBL" id="JACAZI010000004">
    <property type="protein sequence ID" value="KAF7361883.1"/>
    <property type="molecule type" value="Genomic_DNA"/>
</dbReference>
<evidence type="ECO:0000256" key="8">
    <source>
        <dbReference type="PIRSR" id="PIRSR630616-3"/>
    </source>
</evidence>
<evidence type="ECO:0000313" key="12">
    <source>
        <dbReference type="Proteomes" id="UP000620124"/>
    </source>
</evidence>
<evidence type="ECO:0000256" key="5">
    <source>
        <dbReference type="ARBA" id="ARBA00022840"/>
    </source>
</evidence>
<evidence type="ECO:0000256" key="6">
    <source>
        <dbReference type="PIRSR" id="PIRSR630616-1"/>
    </source>
</evidence>
<dbReference type="SMART" id="SM00220">
    <property type="entry name" value="S_TKc"/>
    <property type="match status" value="1"/>
</dbReference>
<dbReference type="InterPro" id="IPR008271">
    <property type="entry name" value="Ser/Thr_kinase_AS"/>
</dbReference>
<protein>
    <submittedName>
        <fullName evidence="11">Pkinase-domain-containing protein</fullName>
    </submittedName>
</protein>
<organism evidence="11 12">
    <name type="scientific">Mycena venus</name>
    <dbReference type="NCBI Taxonomy" id="2733690"/>
    <lineage>
        <taxon>Eukaryota</taxon>
        <taxon>Fungi</taxon>
        <taxon>Dikarya</taxon>
        <taxon>Basidiomycota</taxon>
        <taxon>Agaricomycotina</taxon>
        <taxon>Agaricomycetes</taxon>
        <taxon>Agaricomycetidae</taxon>
        <taxon>Agaricales</taxon>
        <taxon>Marasmiineae</taxon>
        <taxon>Mycenaceae</taxon>
        <taxon>Mycena</taxon>
    </lineage>
</organism>
<feature type="domain" description="Protein kinase" evidence="10">
    <location>
        <begin position="1"/>
        <end position="306"/>
    </location>
</feature>
<feature type="compositionally biased region" description="Basic and acidic residues" evidence="9">
    <location>
        <begin position="342"/>
        <end position="352"/>
    </location>
</feature>
<evidence type="ECO:0000259" key="10">
    <source>
        <dbReference type="PROSITE" id="PS50011"/>
    </source>
</evidence>
<feature type="active site" description="Proton acceptor" evidence="6">
    <location>
        <position position="155"/>
    </location>
</feature>
<dbReference type="Proteomes" id="UP000620124">
    <property type="component" value="Unassembled WGS sequence"/>
</dbReference>
<dbReference type="SUPFAM" id="SSF56112">
    <property type="entry name" value="Protein kinase-like (PK-like)"/>
    <property type="match status" value="1"/>
</dbReference>
<dbReference type="PROSITE" id="PS00108">
    <property type="entry name" value="PROTEIN_KINASE_ST"/>
    <property type="match status" value="1"/>
</dbReference>
<evidence type="ECO:0000256" key="7">
    <source>
        <dbReference type="PIRSR" id="PIRSR630616-2"/>
    </source>
</evidence>
<feature type="binding site" evidence="7">
    <location>
        <begin position="159"/>
        <end position="160"/>
    </location>
    <ligand>
        <name>ATP</name>
        <dbReference type="ChEBI" id="CHEBI:30616"/>
    </ligand>
</feature>
<dbReference type="OrthoDB" id="10252171at2759"/>
<feature type="compositionally biased region" description="Basic and acidic residues" evidence="9">
    <location>
        <begin position="366"/>
        <end position="376"/>
    </location>
</feature>
<evidence type="ECO:0000256" key="1">
    <source>
        <dbReference type="ARBA" id="ARBA00022527"/>
    </source>
</evidence>
<keyword evidence="4 11" id="KW-0418">Kinase</keyword>
<evidence type="ECO:0000256" key="9">
    <source>
        <dbReference type="SAM" id="MobiDB-lite"/>
    </source>
</evidence>
<evidence type="ECO:0000256" key="2">
    <source>
        <dbReference type="ARBA" id="ARBA00022679"/>
    </source>
</evidence>
<dbReference type="InterPro" id="IPR030616">
    <property type="entry name" value="Aur-like"/>
</dbReference>
<comment type="caution">
    <text evidence="11">The sequence shown here is derived from an EMBL/GenBank/DDBJ whole genome shotgun (WGS) entry which is preliminary data.</text>
</comment>
<keyword evidence="3 7" id="KW-0547">Nucleotide-binding</keyword>
<dbReference type="Gene3D" id="1.10.510.10">
    <property type="entry name" value="Transferase(Phosphotransferase) domain 1"/>
    <property type="match status" value="1"/>
</dbReference>
<reference evidence="11" key="1">
    <citation type="submission" date="2020-05" db="EMBL/GenBank/DDBJ databases">
        <title>Mycena genomes resolve the evolution of fungal bioluminescence.</title>
        <authorList>
            <person name="Tsai I.J."/>
        </authorList>
    </citation>
    <scope>NUCLEOTIDE SEQUENCE</scope>
    <source>
        <strain evidence="11">CCC161011</strain>
    </source>
</reference>
<feature type="cross-link" description="Glycyl lysine isopeptide (Lys-Gly) (interchain with G-Cter in SUMO2)" evidence="8">
    <location>
        <position position="157"/>
    </location>
</feature>
<proteinExistence type="predicted"/>
<name>A0A8H6YL55_9AGAR</name>